<dbReference type="EMBL" id="JAIWYP010000001">
    <property type="protein sequence ID" value="KAH3885491.1"/>
    <property type="molecule type" value="Genomic_DNA"/>
</dbReference>
<organism evidence="1 2">
    <name type="scientific">Dreissena polymorpha</name>
    <name type="common">Zebra mussel</name>
    <name type="synonym">Mytilus polymorpha</name>
    <dbReference type="NCBI Taxonomy" id="45954"/>
    <lineage>
        <taxon>Eukaryota</taxon>
        <taxon>Metazoa</taxon>
        <taxon>Spiralia</taxon>
        <taxon>Lophotrochozoa</taxon>
        <taxon>Mollusca</taxon>
        <taxon>Bivalvia</taxon>
        <taxon>Autobranchia</taxon>
        <taxon>Heteroconchia</taxon>
        <taxon>Euheterodonta</taxon>
        <taxon>Imparidentia</taxon>
        <taxon>Neoheterodontei</taxon>
        <taxon>Myida</taxon>
        <taxon>Dreissenoidea</taxon>
        <taxon>Dreissenidae</taxon>
        <taxon>Dreissena</taxon>
    </lineage>
</organism>
<comment type="caution">
    <text evidence="1">The sequence shown here is derived from an EMBL/GenBank/DDBJ whole genome shotgun (WGS) entry which is preliminary data.</text>
</comment>
<dbReference type="Proteomes" id="UP000828390">
    <property type="component" value="Unassembled WGS sequence"/>
</dbReference>
<accession>A0A9D4N0J7</accession>
<proteinExistence type="predicted"/>
<sequence length="50" mass="5375">MELLVHILLSLAIAVVAMAILIQTSAVLVPSFDRVAPKNLKLVTSSGFPW</sequence>
<reference evidence="1" key="2">
    <citation type="submission" date="2020-11" db="EMBL/GenBank/DDBJ databases">
        <authorList>
            <person name="McCartney M.A."/>
            <person name="Auch B."/>
            <person name="Kono T."/>
            <person name="Mallez S."/>
            <person name="Becker A."/>
            <person name="Gohl D.M."/>
            <person name="Silverstein K.A.T."/>
            <person name="Koren S."/>
            <person name="Bechman K.B."/>
            <person name="Herman A."/>
            <person name="Abrahante J.E."/>
            <person name="Garbe J."/>
        </authorList>
    </citation>
    <scope>NUCLEOTIDE SEQUENCE</scope>
    <source>
        <strain evidence="1">Duluth1</strain>
        <tissue evidence="1">Whole animal</tissue>
    </source>
</reference>
<reference evidence="1" key="1">
    <citation type="journal article" date="2019" name="bioRxiv">
        <title>The Genome of the Zebra Mussel, Dreissena polymorpha: A Resource for Invasive Species Research.</title>
        <authorList>
            <person name="McCartney M.A."/>
            <person name="Auch B."/>
            <person name="Kono T."/>
            <person name="Mallez S."/>
            <person name="Zhang Y."/>
            <person name="Obille A."/>
            <person name="Becker A."/>
            <person name="Abrahante J.E."/>
            <person name="Garbe J."/>
            <person name="Badalamenti J.P."/>
            <person name="Herman A."/>
            <person name="Mangelson H."/>
            <person name="Liachko I."/>
            <person name="Sullivan S."/>
            <person name="Sone E.D."/>
            <person name="Koren S."/>
            <person name="Silverstein K.A.T."/>
            <person name="Beckman K.B."/>
            <person name="Gohl D.M."/>
        </authorList>
    </citation>
    <scope>NUCLEOTIDE SEQUENCE</scope>
    <source>
        <strain evidence="1">Duluth1</strain>
        <tissue evidence="1">Whole animal</tissue>
    </source>
</reference>
<evidence type="ECO:0000313" key="2">
    <source>
        <dbReference type="Proteomes" id="UP000828390"/>
    </source>
</evidence>
<protein>
    <submittedName>
        <fullName evidence="1">Uncharacterized protein</fullName>
    </submittedName>
</protein>
<gene>
    <name evidence="1" type="ORF">DPMN_009485</name>
</gene>
<keyword evidence="2" id="KW-1185">Reference proteome</keyword>
<name>A0A9D4N0J7_DREPO</name>
<dbReference type="AlphaFoldDB" id="A0A9D4N0J7"/>
<evidence type="ECO:0000313" key="1">
    <source>
        <dbReference type="EMBL" id="KAH3885491.1"/>
    </source>
</evidence>